<feature type="compositionally biased region" description="Polar residues" evidence="1">
    <location>
        <begin position="40"/>
        <end position="88"/>
    </location>
</feature>
<dbReference type="Proteomes" id="UP000817658">
    <property type="component" value="Chromosome 1"/>
</dbReference>
<dbReference type="AlphaFoldDB" id="Q8LQ89"/>
<proteinExistence type="predicted"/>
<evidence type="ECO:0000256" key="1">
    <source>
        <dbReference type="SAM" id="MobiDB-lite"/>
    </source>
</evidence>
<feature type="region of interest" description="Disordered" evidence="1">
    <location>
        <begin position="31"/>
        <end position="96"/>
    </location>
</feature>
<organism evidence="2">
    <name type="scientific">Oryza sativa subsp. japonica</name>
    <name type="common">Rice</name>
    <dbReference type="NCBI Taxonomy" id="39947"/>
    <lineage>
        <taxon>Eukaryota</taxon>
        <taxon>Viridiplantae</taxon>
        <taxon>Streptophyta</taxon>
        <taxon>Embryophyta</taxon>
        <taxon>Tracheophyta</taxon>
        <taxon>Spermatophyta</taxon>
        <taxon>Magnoliopsida</taxon>
        <taxon>Liliopsida</taxon>
        <taxon>Poales</taxon>
        <taxon>Poaceae</taxon>
        <taxon>BOP clade</taxon>
        <taxon>Oryzoideae</taxon>
        <taxon>Oryzeae</taxon>
        <taxon>Oryzinae</taxon>
        <taxon>Oryza</taxon>
        <taxon>Oryza sativa</taxon>
    </lineage>
</organism>
<gene>
    <name evidence="2" type="primary">B1011A07.32</name>
</gene>
<evidence type="ECO:0000313" key="2">
    <source>
        <dbReference type="EMBL" id="BAB92775.1"/>
    </source>
</evidence>
<dbReference type="EMBL" id="AP003722">
    <property type="protein sequence ID" value="BAB92775.1"/>
    <property type="molecule type" value="Genomic_DNA"/>
</dbReference>
<reference evidence="2" key="1">
    <citation type="journal article" date="2002" name="Nature">
        <title>The genome sequence and structure of rice chromosome 1.</title>
        <authorList>
            <person name="Sasaki T."/>
            <person name="Matsumoto T."/>
            <person name="Yamamoto K."/>
            <person name="Sakata K."/>
            <person name="Baba T."/>
            <person name="Katayose Y."/>
            <person name="Wu J."/>
            <person name="Niimura Y."/>
            <person name="Cheng Z."/>
            <person name="Nagamura Y."/>
            <person name="Antonio B.A."/>
            <person name="Kanamori H."/>
            <person name="Hosokawa S."/>
            <person name="Masukawa M."/>
            <person name="Arikawa K."/>
            <person name="Chiden Y."/>
            <person name="Hayashi M."/>
            <person name="Okamoto M."/>
            <person name="Ando T."/>
            <person name="Aoki H."/>
            <person name="Arita K."/>
            <person name="Hamada M."/>
            <person name="Harada C."/>
            <person name="Hijishita S."/>
            <person name="Honda M."/>
            <person name="Ichikawa Y."/>
            <person name="Idonuma A."/>
            <person name="Iijima M."/>
            <person name="Ikeda M."/>
            <person name="Ikeno M."/>
            <person name="Itoh S."/>
            <person name="Itoh T."/>
            <person name="Itoh Y."/>
            <person name="Itoh Y."/>
            <person name="Iwabuchi A."/>
            <person name="Kamiya K."/>
            <person name="Karasawa W."/>
            <person name="Katagiri S."/>
            <person name="Kikuta A."/>
            <person name="Kobayashi N."/>
            <person name="Kono I."/>
            <person name="Machita K."/>
            <person name="Maehara T."/>
            <person name="Mizuno H."/>
            <person name="Mizubayashi T."/>
            <person name="Mukai Y."/>
            <person name="Nagasaki H."/>
            <person name="Nakashima M."/>
            <person name="Nakama Y."/>
            <person name="Nakamichi Y."/>
            <person name="Nakamura M."/>
            <person name="Namiki N."/>
            <person name="Negishi M."/>
            <person name="Ohta I."/>
            <person name="Ono N."/>
            <person name="Saji S."/>
            <person name="Sakai K."/>
            <person name="Shibata M."/>
            <person name="Shimokawa T."/>
            <person name="Shomura A."/>
            <person name="Song J."/>
            <person name="Takazaki Y."/>
            <person name="Terasawa K."/>
            <person name="Tsuji K."/>
            <person name="Waki K."/>
            <person name="Yamagata H."/>
            <person name="Yamane H."/>
            <person name="Yoshiki S."/>
            <person name="Yoshihara R."/>
            <person name="Yukawa K."/>
            <person name="Zhong H."/>
            <person name="Iwama H."/>
            <person name="Endo T."/>
            <person name="Ito H."/>
            <person name="Hahn J.H."/>
            <person name="Kim H.I."/>
            <person name="Eun M.Y."/>
            <person name="Yano M."/>
            <person name="Jiang J."/>
            <person name="Gojobori T."/>
        </authorList>
    </citation>
    <scope>NUCLEOTIDE SEQUENCE [LARGE SCALE GENOMIC DNA]</scope>
</reference>
<protein>
    <submittedName>
        <fullName evidence="2">Uncharacterized protein</fullName>
    </submittedName>
</protein>
<accession>Q8LQ89</accession>
<sequence>MNLFPPKSQQTEWQSGQRCACPGHVRHLVTRRMHAKSRAKTTYPNAQQQPQPHADLSSQLTRSPSTDQQSGTGSTFHTVVRPNSQLGSSREFEHVK</sequence>
<name>Q8LQ89_ORYSJ</name>